<dbReference type="InterPro" id="IPR008042">
    <property type="entry name" value="Retrotrans_Pao"/>
</dbReference>
<dbReference type="InParanoid" id="A0A3P7EDU6"/>
<dbReference type="Proteomes" id="UP000270924">
    <property type="component" value="Unassembled WGS sequence"/>
</dbReference>
<dbReference type="OrthoDB" id="5857971at2759"/>
<name>A0A3P7EDU6_WUCBA</name>
<dbReference type="OMA" id="MARKHER"/>
<dbReference type="EMBL" id="UYWW01005664">
    <property type="protein sequence ID" value="VDM14289.1"/>
    <property type="molecule type" value="Genomic_DNA"/>
</dbReference>
<evidence type="ECO:0000313" key="3">
    <source>
        <dbReference type="Proteomes" id="UP000270924"/>
    </source>
</evidence>
<keyword evidence="1" id="KW-0732">Signal</keyword>
<dbReference type="AlphaFoldDB" id="A0A3P7EDU6"/>
<reference evidence="2 3" key="1">
    <citation type="submission" date="2018-11" db="EMBL/GenBank/DDBJ databases">
        <authorList>
            <consortium name="Pathogen Informatics"/>
        </authorList>
    </citation>
    <scope>NUCLEOTIDE SEQUENCE [LARGE SCALE GENOMIC DNA]</scope>
</reference>
<protein>
    <submittedName>
        <fullName evidence="2">Uncharacterized protein</fullName>
    </submittedName>
</protein>
<accession>A0A3P7EDU6</accession>
<dbReference type="Pfam" id="PF05380">
    <property type="entry name" value="Peptidase_A17"/>
    <property type="match status" value="1"/>
</dbReference>
<evidence type="ECO:0000313" key="2">
    <source>
        <dbReference type="EMBL" id="VDM14289.1"/>
    </source>
</evidence>
<organism evidence="2 3">
    <name type="scientific">Wuchereria bancrofti</name>
    <dbReference type="NCBI Taxonomy" id="6293"/>
    <lineage>
        <taxon>Eukaryota</taxon>
        <taxon>Metazoa</taxon>
        <taxon>Ecdysozoa</taxon>
        <taxon>Nematoda</taxon>
        <taxon>Chromadorea</taxon>
        <taxon>Rhabditida</taxon>
        <taxon>Spirurina</taxon>
        <taxon>Spiruromorpha</taxon>
        <taxon>Filarioidea</taxon>
        <taxon>Onchocercidae</taxon>
        <taxon>Wuchereria</taxon>
    </lineage>
</organism>
<feature type="chain" id="PRO_5017995015" evidence="1">
    <location>
        <begin position="24"/>
        <end position="200"/>
    </location>
</feature>
<feature type="signal peptide" evidence="1">
    <location>
        <begin position="1"/>
        <end position="23"/>
    </location>
</feature>
<proteinExistence type="predicted"/>
<keyword evidence="3" id="KW-1185">Reference proteome</keyword>
<evidence type="ECO:0000256" key="1">
    <source>
        <dbReference type="SAM" id="SignalP"/>
    </source>
</evidence>
<gene>
    <name evidence="2" type="ORF">WBA_LOCUS7675</name>
</gene>
<sequence length="200" mass="23665">MSIPRLELLAVLIGMRMVQFVLEQMELEDVRTILWSDSQCALHFTMVPVYYQPTKGISPNKLKEYDLWWKGPKRLTENESKWPQWNYNYNGEYEKGVEIVARITEPTIINKNFEIIDVSGFSKWLRLIKNDRLDSKIYKINKEKENSLAEDCNEGKEYIDKTGLRVGRNYAIRQAQSEGVTKDAITKWNLFYDNELWRLS</sequence>